<feature type="domain" description="NodB homology" evidence="3">
    <location>
        <begin position="65"/>
        <end position="301"/>
    </location>
</feature>
<evidence type="ECO:0000256" key="1">
    <source>
        <dbReference type="ARBA" id="ARBA00004613"/>
    </source>
</evidence>
<protein>
    <submittedName>
        <fullName evidence="4">Polysaccharide deacetylase family protein</fullName>
    </submittedName>
</protein>
<keyword evidence="2" id="KW-0732">Signal</keyword>
<proteinExistence type="predicted"/>
<dbReference type="InterPro" id="IPR051398">
    <property type="entry name" value="Polysacch_Deacetylase"/>
</dbReference>
<dbReference type="Proteomes" id="UP001221208">
    <property type="component" value="Unassembled WGS sequence"/>
</dbReference>
<gene>
    <name evidence="4" type="ORF">OIK44_04525</name>
</gene>
<evidence type="ECO:0000313" key="4">
    <source>
        <dbReference type="EMBL" id="MDC8756851.1"/>
    </source>
</evidence>
<reference evidence="4 5" key="1">
    <citation type="submission" date="2022-10" db="EMBL/GenBank/DDBJ databases">
        <title>Janthinobacterium sp. hw3 Genome sequencing.</title>
        <authorList>
            <person name="Park S."/>
        </authorList>
    </citation>
    <scope>NUCLEOTIDE SEQUENCE [LARGE SCALE GENOMIC DNA]</scope>
    <source>
        <strain evidence="5">hw3</strain>
    </source>
</reference>
<dbReference type="SUPFAM" id="SSF88713">
    <property type="entry name" value="Glycoside hydrolase/deacetylase"/>
    <property type="match status" value="1"/>
</dbReference>
<name>A0ABT5JXT0_9BURK</name>
<dbReference type="PANTHER" id="PTHR34216:SF3">
    <property type="entry name" value="POLY-BETA-1,6-N-ACETYL-D-GLUCOSAMINE N-DEACETYLASE"/>
    <property type="match status" value="1"/>
</dbReference>
<dbReference type="InterPro" id="IPR011330">
    <property type="entry name" value="Glyco_hydro/deAcase_b/a-brl"/>
</dbReference>
<dbReference type="PANTHER" id="PTHR34216">
    <property type="match status" value="1"/>
</dbReference>
<dbReference type="EMBL" id="JAQQXR010000001">
    <property type="protein sequence ID" value="MDC8756851.1"/>
    <property type="molecule type" value="Genomic_DNA"/>
</dbReference>
<evidence type="ECO:0000256" key="2">
    <source>
        <dbReference type="ARBA" id="ARBA00022729"/>
    </source>
</evidence>
<evidence type="ECO:0000313" key="5">
    <source>
        <dbReference type="Proteomes" id="UP001221208"/>
    </source>
</evidence>
<dbReference type="InterPro" id="IPR002509">
    <property type="entry name" value="NODB_dom"/>
</dbReference>
<sequence>MRRWPAPTLSVLIYHRVLARADPLLPAEPDGAAFERQLRLLKRCFTLLPLGEAVRRLRDGGLPARAASLTFDDGYADNAEVALPLLQKHGLSACFFIAGGYLDGGMMWNDRIIERVRRAGDAELDLTAHGLGRHPLGSAAQRCQAIASILGSLKYLPFAQRQASAAAIHGDAGEALMMSSAQVRALARAGMEIGGHTERHPILATQTEAEARSDIADGKRRLEALIQAPLTLFAYPNGKAGRDYDGRHVAIVRALGFEAAVATDSGVARPGCDLFQLPRFTPWERNRLRFMLRMAQNMLRP</sequence>
<dbReference type="Pfam" id="PF01522">
    <property type="entry name" value="Polysacc_deac_1"/>
    <property type="match status" value="2"/>
</dbReference>
<comment type="subcellular location">
    <subcellularLocation>
        <location evidence="1">Secreted</location>
    </subcellularLocation>
</comment>
<dbReference type="RefSeq" id="WP_273669507.1">
    <property type="nucleotide sequence ID" value="NZ_JAQQXR010000001.1"/>
</dbReference>
<dbReference type="Gene3D" id="3.20.20.370">
    <property type="entry name" value="Glycoside hydrolase/deacetylase"/>
    <property type="match status" value="1"/>
</dbReference>
<accession>A0ABT5JXT0</accession>
<organism evidence="4 5">
    <name type="scientific">Janthinobacterium fluminis</name>
    <dbReference type="NCBI Taxonomy" id="2987524"/>
    <lineage>
        <taxon>Bacteria</taxon>
        <taxon>Pseudomonadati</taxon>
        <taxon>Pseudomonadota</taxon>
        <taxon>Betaproteobacteria</taxon>
        <taxon>Burkholderiales</taxon>
        <taxon>Oxalobacteraceae</taxon>
        <taxon>Janthinobacterium</taxon>
    </lineage>
</organism>
<keyword evidence="5" id="KW-1185">Reference proteome</keyword>
<evidence type="ECO:0000259" key="3">
    <source>
        <dbReference type="PROSITE" id="PS51677"/>
    </source>
</evidence>
<dbReference type="PROSITE" id="PS51677">
    <property type="entry name" value="NODB"/>
    <property type="match status" value="1"/>
</dbReference>
<comment type="caution">
    <text evidence="4">The sequence shown here is derived from an EMBL/GenBank/DDBJ whole genome shotgun (WGS) entry which is preliminary data.</text>
</comment>
<dbReference type="CDD" id="cd10918">
    <property type="entry name" value="CE4_NodB_like_5s_6s"/>
    <property type="match status" value="1"/>
</dbReference>